<dbReference type="InterPro" id="IPR053162">
    <property type="entry name" value="DnaD"/>
</dbReference>
<dbReference type="SUPFAM" id="SSF158499">
    <property type="entry name" value="DnaD domain-like"/>
    <property type="match status" value="1"/>
</dbReference>
<dbReference type="PANTHER" id="PTHR37293:SF6">
    <property type="entry name" value="DNA REPLICATION PROTEIN DNAD"/>
    <property type="match status" value="1"/>
</dbReference>
<protein>
    <submittedName>
        <fullName evidence="4">DNA replication protein</fullName>
    </submittedName>
</protein>
<evidence type="ECO:0000259" key="2">
    <source>
        <dbReference type="Pfam" id="PF07261"/>
    </source>
</evidence>
<dbReference type="InterPro" id="IPR036390">
    <property type="entry name" value="WH_DNA-bd_sf"/>
</dbReference>
<dbReference type="Pfam" id="PF07261">
    <property type="entry name" value="DnaB_2"/>
    <property type="match status" value="1"/>
</dbReference>
<evidence type="ECO:0000256" key="1">
    <source>
        <dbReference type="ARBA" id="ARBA00093462"/>
    </source>
</evidence>
<comment type="similarity">
    <text evidence="1">Belongs to the DnaB/DnaD family.</text>
</comment>
<dbReference type="PANTHER" id="PTHR37293">
    <property type="entry name" value="PHAGE REPLICATION PROTEIN-RELATED"/>
    <property type="match status" value="1"/>
</dbReference>
<dbReference type="RefSeq" id="WP_260400894.1">
    <property type="nucleotide sequence ID" value="NZ_CADDWK010000002.1"/>
</dbReference>
<organism evidence="4 5">
    <name type="scientific">Salirhabdus euzebyi</name>
    <dbReference type="NCBI Taxonomy" id="394506"/>
    <lineage>
        <taxon>Bacteria</taxon>
        <taxon>Bacillati</taxon>
        <taxon>Bacillota</taxon>
        <taxon>Bacilli</taxon>
        <taxon>Bacillales</taxon>
        <taxon>Bacillaceae</taxon>
        <taxon>Salirhabdus</taxon>
    </lineage>
</organism>
<dbReference type="InterPro" id="IPR053843">
    <property type="entry name" value="DnaD_N"/>
</dbReference>
<dbReference type="InterPro" id="IPR036388">
    <property type="entry name" value="WH-like_DNA-bd_sf"/>
</dbReference>
<dbReference type="NCBIfam" id="TIGR01446">
    <property type="entry name" value="DnaD_dom"/>
    <property type="match status" value="1"/>
</dbReference>
<dbReference type="Pfam" id="PF21984">
    <property type="entry name" value="DnaD_N"/>
    <property type="match status" value="1"/>
</dbReference>
<dbReference type="AlphaFoldDB" id="A0A841PTT3"/>
<accession>A0A841PTT3</accession>
<dbReference type="Gene3D" id="1.10.10.630">
    <property type="entry name" value="DnaD domain-like"/>
    <property type="match status" value="1"/>
</dbReference>
<keyword evidence="5" id="KW-1185">Reference proteome</keyword>
<evidence type="ECO:0000313" key="5">
    <source>
        <dbReference type="Proteomes" id="UP000581688"/>
    </source>
</evidence>
<proteinExistence type="inferred from homology"/>
<dbReference type="Gene3D" id="1.10.10.10">
    <property type="entry name" value="Winged helix-like DNA-binding domain superfamily/Winged helix DNA-binding domain"/>
    <property type="match status" value="1"/>
</dbReference>
<evidence type="ECO:0000313" key="4">
    <source>
        <dbReference type="EMBL" id="MBB6452239.1"/>
    </source>
</evidence>
<feature type="domain" description="DnaB/C C-terminal" evidence="2">
    <location>
        <begin position="125"/>
        <end position="194"/>
    </location>
</feature>
<dbReference type="SUPFAM" id="SSF46785">
    <property type="entry name" value="Winged helix' DNA-binding domain"/>
    <property type="match status" value="1"/>
</dbReference>
<dbReference type="Proteomes" id="UP000581688">
    <property type="component" value="Unassembled WGS sequence"/>
</dbReference>
<gene>
    <name evidence="4" type="ORF">HNQ94_000684</name>
</gene>
<sequence>MQNKAFFYHQLLFDQMTLPKSLLLQYKSLGITENEMVVLLHIYRLQLEGNRLPSIQELSTFMSLNEPAIAQVLRKLMKDGFIKIEQFQENEVMHEWYSLEPLWKKLYEKEQVVKQQETEGNLFLLFEQEFGRALSPIEIETINHWIDDDQAKPVLIKAALREAVLMGKLNFRYVDRILNEWNKKGVKSVDDARKVSQSFRTHSNTQQSSAKQQKRDTSVYYNWLEGENE</sequence>
<dbReference type="InterPro" id="IPR006343">
    <property type="entry name" value="DnaB/C_C"/>
</dbReference>
<name>A0A841PTT3_9BACI</name>
<dbReference type="EMBL" id="JACHGH010000002">
    <property type="protein sequence ID" value="MBB6452239.1"/>
    <property type="molecule type" value="Genomic_DNA"/>
</dbReference>
<reference evidence="4 5" key="1">
    <citation type="submission" date="2020-08" db="EMBL/GenBank/DDBJ databases">
        <title>Genomic Encyclopedia of Type Strains, Phase IV (KMG-IV): sequencing the most valuable type-strain genomes for metagenomic binning, comparative biology and taxonomic classification.</title>
        <authorList>
            <person name="Goeker M."/>
        </authorList>
    </citation>
    <scope>NUCLEOTIDE SEQUENCE [LARGE SCALE GENOMIC DNA]</scope>
    <source>
        <strain evidence="4 5">DSM 19612</strain>
    </source>
</reference>
<comment type="caution">
    <text evidence="4">The sequence shown here is derived from an EMBL/GenBank/DDBJ whole genome shotgun (WGS) entry which is preliminary data.</text>
</comment>
<dbReference type="InterPro" id="IPR034829">
    <property type="entry name" value="DnaD-like_sf"/>
</dbReference>
<feature type="domain" description="DnaD N-terminal" evidence="3">
    <location>
        <begin position="19"/>
        <end position="116"/>
    </location>
</feature>
<evidence type="ECO:0000259" key="3">
    <source>
        <dbReference type="Pfam" id="PF21984"/>
    </source>
</evidence>